<protein>
    <submittedName>
        <fullName evidence="1">HEAT repeat domain-containing protein</fullName>
    </submittedName>
</protein>
<dbReference type="Gene3D" id="1.25.10.10">
    <property type="entry name" value="Leucine-rich Repeat Variant"/>
    <property type="match status" value="1"/>
</dbReference>
<accession>A0AAE4GDB2</accession>
<dbReference type="AlphaFoldDB" id="A0AAE4GDB2"/>
<dbReference type="EMBL" id="JAVRAA010000017">
    <property type="protein sequence ID" value="MDT0339960.1"/>
    <property type="molecule type" value="Genomic_DNA"/>
</dbReference>
<evidence type="ECO:0000313" key="1">
    <source>
        <dbReference type="EMBL" id="MDT0339960.1"/>
    </source>
</evidence>
<organism evidence="1">
    <name type="scientific">Herbaspirillum huttiense subsp. nephrolepidis</name>
    <dbReference type="NCBI Taxonomy" id="3075126"/>
    <lineage>
        <taxon>Bacteria</taxon>
        <taxon>Pseudomonadati</taxon>
        <taxon>Pseudomonadota</taxon>
        <taxon>Betaproteobacteria</taxon>
        <taxon>Burkholderiales</taxon>
        <taxon>Oxalobacteraceae</taxon>
        <taxon>Herbaspirillum</taxon>
    </lineage>
</organism>
<proteinExistence type="predicted"/>
<sequence length="208" mass="23496">MQAILTDLIERMTVREPLVSSDESISWHAYREAEKLNDETVIEELRDFLKQNLTKEQRRAAYFIIGKIGKNCASAECALLLLNSVSAETDKYSLSSLLDLISDLPKPLHLDLSPLYFLLSDMRRLVRHSAIKSLMYCHHPEAEDKLISMLENTDSSYEIVYCQATLNNIGTSKALPALSKNLKSRKPDVKISAELAVEAILQRQSSLN</sequence>
<dbReference type="InterPro" id="IPR011989">
    <property type="entry name" value="ARM-like"/>
</dbReference>
<dbReference type="SUPFAM" id="SSF48371">
    <property type="entry name" value="ARM repeat"/>
    <property type="match status" value="1"/>
</dbReference>
<dbReference type="RefSeq" id="WP_310838743.1">
    <property type="nucleotide sequence ID" value="NZ_JAVLSM010000019.1"/>
</dbReference>
<gene>
    <name evidence="1" type="ORF">RJN63_24240</name>
</gene>
<comment type="caution">
    <text evidence="1">The sequence shown here is derived from an EMBL/GenBank/DDBJ whole genome shotgun (WGS) entry which is preliminary data.</text>
</comment>
<name>A0AAE4GDB2_9BURK</name>
<dbReference type="Pfam" id="PF13646">
    <property type="entry name" value="HEAT_2"/>
    <property type="match status" value="1"/>
</dbReference>
<dbReference type="InterPro" id="IPR016024">
    <property type="entry name" value="ARM-type_fold"/>
</dbReference>
<reference evidence="1" key="1">
    <citation type="submission" date="2023-02" db="EMBL/GenBank/DDBJ databases">
        <title>Description of Herbaspirillum huttiense subsp. nephrolepsisexaltata and Herbaspirillum huttiense subsp. lycopersicon.</title>
        <authorList>
            <person name="Poudel M."/>
            <person name="Sharma A."/>
            <person name="Goss E."/>
            <person name="Tapia J.H."/>
            <person name="Harmon C.M."/>
            <person name="Jones J.B."/>
        </authorList>
    </citation>
    <scope>NUCLEOTIDE SEQUENCE</scope>
    <source>
        <strain evidence="1">NC40101</strain>
    </source>
</reference>